<evidence type="ECO:0000313" key="3">
    <source>
        <dbReference type="Proteomes" id="UP000018766"/>
    </source>
</evidence>
<evidence type="ECO:0000256" key="1">
    <source>
        <dbReference type="SAM" id="MobiDB-lite"/>
    </source>
</evidence>
<sequence>DTAQHSTAQHSTAQHSTAQHNYTTNPALDIGFRVLKIDSSNMKDIYYRPDQTQQLELIDKANHIKEDRTPEDLLFQVMLSWGLPLSLPIEQQTIDNQTVFFVAGNSLAACFDTLTPTLIDSIAQRRPLRFVSSEQAIHKDEDKTNFKERFKQLSPETDVKFI</sequence>
<proteinExistence type="predicted"/>
<organism evidence="2 3">
    <name type="scientific">Pelistega indica</name>
    <dbReference type="NCBI Taxonomy" id="1414851"/>
    <lineage>
        <taxon>Bacteria</taxon>
        <taxon>Pseudomonadati</taxon>
        <taxon>Pseudomonadota</taxon>
        <taxon>Betaproteobacteria</taxon>
        <taxon>Burkholderiales</taxon>
        <taxon>Alcaligenaceae</taxon>
        <taxon>Pelistega</taxon>
    </lineage>
</organism>
<dbReference type="Proteomes" id="UP000018766">
    <property type="component" value="Unassembled WGS sequence"/>
</dbReference>
<dbReference type="PATRIC" id="fig|1414851.3.peg.2033"/>
<accession>V8FYL2</accession>
<protein>
    <submittedName>
        <fullName evidence="2">Type III restriction-modification system methylation subunit</fullName>
    </submittedName>
</protein>
<reference evidence="2 3" key="1">
    <citation type="submission" date="2013-11" db="EMBL/GenBank/DDBJ databases">
        <title>Genomic analysis of Pelistega sp. HM-7.</title>
        <authorList>
            <person name="Kumbhare S.V."/>
            <person name="Shetty S.A."/>
            <person name="Sharma O."/>
            <person name="Dhotre D.P."/>
        </authorList>
    </citation>
    <scope>NUCLEOTIDE SEQUENCE [LARGE SCALE GENOMIC DNA]</scope>
    <source>
        <strain evidence="2 3">HM-7</strain>
    </source>
</reference>
<dbReference type="EMBL" id="AYSV01000101">
    <property type="protein sequence ID" value="ETD68798.1"/>
    <property type="molecule type" value="Genomic_DNA"/>
</dbReference>
<evidence type="ECO:0000313" key="2">
    <source>
        <dbReference type="EMBL" id="ETD68798.1"/>
    </source>
</evidence>
<feature type="region of interest" description="Disordered" evidence="1">
    <location>
        <begin position="1"/>
        <end position="20"/>
    </location>
</feature>
<keyword evidence="3" id="KW-1185">Reference proteome</keyword>
<feature type="non-terminal residue" evidence="2">
    <location>
        <position position="1"/>
    </location>
</feature>
<gene>
    <name evidence="2" type="ORF">V757_09780</name>
</gene>
<dbReference type="AlphaFoldDB" id="V8FYL2"/>
<comment type="caution">
    <text evidence="2">The sequence shown here is derived from an EMBL/GenBank/DDBJ whole genome shotgun (WGS) entry which is preliminary data.</text>
</comment>
<name>V8FYL2_9BURK</name>